<evidence type="ECO:0000313" key="3">
    <source>
        <dbReference type="Proteomes" id="UP000249725"/>
    </source>
</evidence>
<dbReference type="Pfam" id="PF00535">
    <property type="entry name" value="Glycos_transf_2"/>
    <property type="match status" value="1"/>
</dbReference>
<reference evidence="3" key="1">
    <citation type="submission" date="2018-05" db="EMBL/GenBank/DDBJ databases">
        <authorList>
            <person name="Li X."/>
        </authorList>
    </citation>
    <scope>NUCLEOTIDE SEQUENCE [LARGE SCALE GENOMIC DNA]</scope>
    <source>
        <strain evidence="3">YIM 73061</strain>
    </source>
</reference>
<dbReference type="PANTHER" id="PTHR43685:SF2">
    <property type="entry name" value="GLYCOSYLTRANSFERASE 2-LIKE DOMAIN-CONTAINING PROTEIN"/>
    <property type="match status" value="1"/>
</dbReference>
<gene>
    <name evidence="2" type="ORF">DJ018_10080</name>
</gene>
<dbReference type="AlphaFoldDB" id="A0A328ACS3"/>
<dbReference type="GO" id="GO:0016740">
    <property type="term" value="F:transferase activity"/>
    <property type="evidence" value="ECO:0007669"/>
    <property type="project" value="UniProtKB-KW"/>
</dbReference>
<evidence type="ECO:0000313" key="2">
    <source>
        <dbReference type="EMBL" id="RAK52552.1"/>
    </source>
</evidence>
<sequence>MHVSQSDRTVSVIIAAKNAGRTIARAVSSALAQPEAAQVILIDDGSSDDTVARAQEAAAGSDRLLIRSMAVNVGPSAARNKALESATSSWVCPLDGDDYFEVGRLGKLLDQSDGCDFVADDISMIYADRPEEPMRRLIGEREPLPMTLSFARFAEGNISQPGMPRRELGFLKPIMRRSFIDAMGLRYDETVRLGEDYVFYATALANGAVFKVLEPCGYVAVERSDSLSATHTTRDLQALLKACTSLASAERLSEEDRRAARRHLAQVRAKTRLREVLDARREGGIVRGLKAIVERAADAPYIVSQILADKRAAAAKATA</sequence>
<feature type="domain" description="Glycosyltransferase 2-like" evidence="1">
    <location>
        <begin position="11"/>
        <end position="143"/>
    </location>
</feature>
<dbReference type="InterPro" id="IPR050834">
    <property type="entry name" value="Glycosyltransf_2"/>
</dbReference>
<keyword evidence="2" id="KW-0808">Transferase</keyword>
<accession>A0A328ACS3</accession>
<dbReference type="InterPro" id="IPR001173">
    <property type="entry name" value="Glyco_trans_2-like"/>
</dbReference>
<organism evidence="2 3">
    <name type="scientific">Phenylobacterium deserti</name>
    <dbReference type="NCBI Taxonomy" id="1914756"/>
    <lineage>
        <taxon>Bacteria</taxon>
        <taxon>Pseudomonadati</taxon>
        <taxon>Pseudomonadota</taxon>
        <taxon>Alphaproteobacteria</taxon>
        <taxon>Caulobacterales</taxon>
        <taxon>Caulobacteraceae</taxon>
        <taxon>Phenylobacterium</taxon>
    </lineage>
</organism>
<evidence type="ECO:0000259" key="1">
    <source>
        <dbReference type="Pfam" id="PF00535"/>
    </source>
</evidence>
<dbReference type="EMBL" id="QFYR01000002">
    <property type="protein sequence ID" value="RAK52552.1"/>
    <property type="molecule type" value="Genomic_DNA"/>
</dbReference>
<dbReference type="SUPFAM" id="SSF53448">
    <property type="entry name" value="Nucleotide-diphospho-sugar transferases"/>
    <property type="match status" value="1"/>
</dbReference>
<dbReference type="Proteomes" id="UP000249725">
    <property type="component" value="Unassembled WGS sequence"/>
</dbReference>
<dbReference type="CDD" id="cd00761">
    <property type="entry name" value="Glyco_tranf_GTA_type"/>
    <property type="match status" value="1"/>
</dbReference>
<proteinExistence type="predicted"/>
<name>A0A328ACS3_9CAUL</name>
<dbReference type="Gene3D" id="3.90.550.10">
    <property type="entry name" value="Spore Coat Polysaccharide Biosynthesis Protein SpsA, Chain A"/>
    <property type="match status" value="1"/>
</dbReference>
<protein>
    <submittedName>
        <fullName evidence="2">Glycosyl transferase family A</fullName>
    </submittedName>
</protein>
<keyword evidence="3" id="KW-1185">Reference proteome</keyword>
<dbReference type="InterPro" id="IPR029044">
    <property type="entry name" value="Nucleotide-diphossugar_trans"/>
</dbReference>
<dbReference type="PANTHER" id="PTHR43685">
    <property type="entry name" value="GLYCOSYLTRANSFERASE"/>
    <property type="match status" value="1"/>
</dbReference>
<comment type="caution">
    <text evidence="2">The sequence shown here is derived from an EMBL/GenBank/DDBJ whole genome shotgun (WGS) entry which is preliminary data.</text>
</comment>
<dbReference type="OrthoDB" id="276604at2"/>